<evidence type="ECO:0000313" key="26">
    <source>
        <dbReference type="Proteomes" id="UP000676310"/>
    </source>
</evidence>
<name>A0A8J2I9M2_9PLEO</name>
<evidence type="ECO:0000256" key="10">
    <source>
        <dbReference type="ARBA" id="ARBA00022833"/>
    </source>
</evidence>
<dbReference type="PROSITE" id="PS51194">
    <property type="entry name" value="HELICASE_CTER"/>
    <property type="match status" value="1"/>
</dbReference>
<protein>
    <recommendedName>
        <fullName evidence="3">Dicer-like protein 1</fullName>
    </recommendedName>
</protein>
<evidence type="ECO:0000256" key="8">
    <source>
        <dbReference type="ARBA" id="ARBA00022801"/>
    </source>
</evidence>
<dbReference type="GO" id="GO:0003677">
    <property type="term" value="F:DNA binding"/>
    <property type="evidence" value="ECO:0007669"/>
    <property type="project" value="InterPro"/>
</dbReference>
<dbReference type="CDD" id="cd18802">
    <property type="entry name" value="SF2_C_dicer"/>
    <property type="match status" value="1"/>
</dbReference>
<dbReference type="GO" id="GO:0050688">
    <property type="term" value="P:regulation of defense response to virus"/>
    <property type="evidence" value="ECO:0007669"/>
    <property type="project" value="UniProtKB-KW"/>
</dbReference>
<evidence type="ECO:0000256" key="13">
    <source>
        <dbReference type="ARBA" id="ARBA00022884"/>
    </source>
</evidence>
<evidence type="ECO:0000259" key="24">
    <source>
        <dbReference type="PROSITE" id="PS51327"/>
    </source>
</evidence>
<dbReference type="SUPFAM" id="SSF52540">
    <property type="entry name" value="P-loop containing nucleoside triphosphate hydrolases"/>
    <property type="match status" value="1"/>
</dbReference>
<organism evidence="25 26">
    <name type="scientific">Alternaria atra</name>
    <dbReference type="NCBI Taxonomy" id="119953"/>
    <lineage>
        <taxon>Eukaryota</taxon>
        <taxon>Fungi</taxon>
        <taxon>Dikarya</taxon>
        <taxon>Ascomycota</taxon>
        <taxon>Pezizomycotina</taxon>
        <taxon>Dothideomycetes</taxon>
        <taxon>Pleosporomycetidae</taxon>
        <taxon>Pleosporales</taxon>
        <taxon>Pleosporineae</taxon>
        <taxon>Pleosporaceae</taxon>
        <taxon>Alternaria</taxon>
        <taxon>Alternaria sect. Ulocladioides</taxon>
    </lineage>
</organism>
<dbReference type="Pfam" id="PF00271">
    <property type="entry name" value="Helicase_C"/>
    <property type="match status" value="1"/>
</dbReference>
<evidence type="ECO:0000256" key="2">
    <source>
        <dbReference type="ARBA" id="ARBA00001946"/>
    </source>
</evidence>
<keyword evidence="8" id="KW-0378">Hydrolase</keyword>
<dbReference type="InterPro" id="IPR005034">
    <property type="entry name" value="Dicer_dimerisation"/>
</dbReference>
<keyword evidence="12" id="KW-0460">Magnesium</keyword>
<accession>A0A8J2I9M2</accession>
<feature type="domain" description="Dicer dsRNA-binding fold" evidence="24">
    <location>
        <begin position="651"/>
        <end position="751"/>
    </location>
</feature>
<dbReference type="RefSeq" id="XP_043169988.1">
    <property type="nucleotide sequence ID" value="XM_043314053.1"/>
</dbReference>
<feature type="domain" description="Helicase ATP-binding" evidence="22">
    <location>
        <begin position="131"/>
        <end position="313"/>
    </location>
</feature>
<feature type="region of interest" description="Disordered" evidence="19">
    <location>
        <begin position="1"/>
        <end position="70"/>
    </location>
</feature>
<evidence type="ECO:0000256" key="11">
    <source>
        <dbReference type="ARBA" id="ARBA00022840"/>
    </source>
</evidence>
<dbReference type="GO" id="GO:0046872">
    <property type="term" value="F:metal ion binding"/>
    <property type="evidence" value="ECO:0007669"/>
    <property type="project" value="UniProtKB-KW"/>
</dbReference>
<dbReference type="Pfam" id="PF00636">
    <property type="entry name" value="Ribonuclease_3"/>
    <property type="match status" value="2"/>
</dbReference>
<comment type="similarity">
    <text evidence="17 18">Belongs to the helicase family. Dicer subfamily.</text>
</comment>
<keyword evidence="14" id="KW-0051">Antiviral defense</keyword>
<evidence type="ECO:0000256" key="12">
    <source>
        <dbReference type="ARBA" id="ARBA00022842"/>
    </source>
</evidence>
<evidence type="ECO:0000256" key="1">
    <source>
        <dbReference type="ARBA" id="ARBA00001936"/>
    </source>
</evidence>
<feature type="compositionally biased region" description="Acidic residues" evidence="19">
    <location>
        <begin position="13"/>
        <end position="22"/>
    </location>
</feature>
<dbReference type="PROSITE" id="PS51327">
    <property type="entry name" value="DICER_DSRBF"/>
    <property type="match status" value="1"/>
</dbReference>
<keyword evidence="9" id="KW-0347">Helicase</keyword>
<gene>
    <name evidence="25" type="ORF">ALTATR162_LOCUS6431</name>
</gene>
<proteinExistence type="inferred from homology"/>
<dbReference type="InterPro" id="IPR001650">
    <property type="entry name" value="Helicase_C-like"/>
</dbReference>
<keyword evidence="10" id="KW-0862">Zinc</keyword>
<dbReference type="Pfam" id="PF04851">
    <property type="entry name" value="ResIII"/>
    <property type="match status" value="1"/>
</dbReference>
<dbReference type="Proteomes" id="UP000676310">
    <property type="component" value="Unassembled WGS sequence"/>
</dbReference>
<evidence type="ECO:0000259" key="23">
    <source>
        <dbReference type="PROSITE" id="PS51194"/>
    </source>
</evidence>
<dbReference type="InterPro" id="IPR036389">
    <property type="entry name" value="RNase_III_sf"/>
</dbReference>
<feature type="domain" description="PAZ" evidence="21">
    <location>
        <begin position="892"/>
        <end position="1031"/>
    </location>
</feature>
<feature type="domain" description="RNase III" evidence="20">
    <location>
        <begin position="1063"/>
        <end position="1149"/>
    </location>
</feature>
<dbReference type="SMART" id="SM00490">
    <property type="entry name" value="HELICc"/>
    <property type="match status" value="1"/>
</dbReference>
<evidence type="ECO:0000313" key="25">
    <source>
        <dbReference type="EMBL" id="CAG5163388.1"/>
    </source>
</evidence>
<evidence type="ECO:0000256" key="14">
    <source>
        <dbReference type="ARBA" id="ARBA00023118"/>
    </source>
</evidence>
<dbReference type="GO" id="GO:0030422">
    <property type="term" value="P:siRNA processing"/>
    <property type="evidence" value="ECO:0007669"/>
    <property type="project" value="TreeGrafter"/>
</dbReference>
<dbReference type="SMART" id="SM00487">
    <property type="entry name" value="DEXDc"/>
    <property type="match status" value="1"/>
</dbReference>
<dbReference type="EMBL" id="CAJRGZ010000019">
    <property type="protein sequence ID" value="CAG5163388.1"/>
    <property type="molecule type" value="Genomic_DNA"/>
</dbReference>
<dbReference type="InterPro" id="IPR003100">
    <property type="entry name" value="PAZ_dom"/>
</dbReference>
<dbReference type="PROSITE" id="PS50821">
    <property type="entry name" value="PAZ"/>
    <property type="match status" value="1"/>
</dbReference>
<dbReference type="InterPro" id="IPR014001">
    <property type="entry name" value="Helicase_ATP-bd"/>
</dbReference>
<dbReference type="GO" id="GO:0004386">
    <property type="term" value="F:helicase activity"/>
    <property type="evidence" value="ECO:0007669"/>
    <property type="project" value="UniProtKB-KW"/>
</dbReference>
<keyword evidence="4" id="KW-0930">Antiviral protein</keyword>
<dbReference type="SUPFAM" id="SSF69065">
    <property type="entry name" value="RNase III domain-like"/>
    <property type="match status" value="2"/>
</dbReference>
<dbReference type="PROSITE" id="PS50142">
    <property type="entry name" value="RNASE_3_2"/>
    <property type="match status" value="2"/>
</dbReference>
<keyword evidence="6" id="KW-0677">Repeat</keyword>
<keyword evidence="7" id="KW-0547">Nucleotide-binding</keyword>
<evidence type="ECO:0000256" key="19">
    <source>
        <dbReference type="SAM" id="MobiDB-lite"/>
    </source>
</evidence>
<dbReference type="InterPro" id="IPR000999">
    <property type="entry name" value="RNase_III_dom"/>
</dbReference>
<dbReference type="PROSITE" id="PS00517">
    <property type="entry name" value="RNASE_3_1"/>
    <property type="match status" value="1"/>
</dbReference>
<feature type="domain" description="RNase III" evidence="20">
    <location>
        <begin position="1281"/>
        <end position="1436"/>
    </location>
</feature>
<dbReference type="CDD" id="cd00593">
    <property type="entry name" value="RIBOc"/>
    <property type="match status" value="2"/>
</dbReference>
<evidence type="ECO:0000256" key="7">
    <source>
        <dbReference type="ARBA" id="ARBA00022741"/>
    </source>
</evidence>
<dbReference type="FunFam" id="1.10.1520.10:FF:000026">
    <property type="entry name" value="Dicer-like protein 1"/>
    <property type="match status" value="1"/>
</dbReference>
<evidence type="ECO:0000256" key="4">
    <source>
        <dbReference type="ARBA" id="ARBA00022721"/>
    </source>
</evidence>
<feature type="compositionally biased region" description="Polar residues" evidence="19">
    <location>
        <begin position="1"/>
        <end position="11"/>
    </location>
</feature>
<dbReference type="GO" id="GO:0005634">
    <property type="term" value="C:nucleus"/>
    <property type="evidence" value="ECO:0007669"/>
    <property type="project" value="TreeGrafter"/>
</dbReference>
<dbReference type="PANTHER" id="PTHR14950">
    <property type="entry name" value="DICER-RELATED"/>
    <property type="match status" value="1"/>
</dbReference>
<dbReference type="FunFam" id="3.40.50.300:FF:001669">
    <property type="entry name" value="Dicer-like protein 1"/>
    <property type="match status" value="1"/>
</dbReference>
<dbReference type="InterPro" id="IPR056755">
    <property type="entry name" value="DSRM_2"/>
</dbReference>
<dbReference type="Pfam" id="PF03368">
    <property type="entry name" value="Dicer_dimer"/>
    <property type="match status" value="1"/>
</dbReference>
<dbReference type="FunFam" id="1.10.1520.10:FF:000015">
    <property type="entry name" value="Dicer-like protein 1"/>
    <property type="match status" value="1"/>
</dbReference>
<dbReference type="PROSITE" id="PS51192">
    <property type="entry name" value="HELICASE_ATP_BIND_1"/>
    <property type="match status" value="1"/>
</dbReference>
<dbReference type="PANTHER" id="PTHR14950:SF62">
    <property type="entry name" value="DICER-LIKE PROTEIN 1"/>
    <property type="match status" value="1"/>
</dbReference>
<comment type="cofactor">
    <cofactor evidence="2">
        <name>Mg(2+)</name>
        <dbReference type="ChEBI" id="CHEBI:18420"/>
    </cofactor>
</comment>
<evidence type="ECO:0000256" key="3">
    <source>
        <dbReference type="ARBA" id="ARBA00020797"/>
    </source>
</evidence>
<dbReference type="GO" id="GO:0003723">
    <property type="term" value="F:RNA binding"/>
    <property type="evidence" value="ECO:0007669"/>
    <property type="project" value="UniProtKB-UniRule"/>
</dbReference>
<evidence type="ECO:0000256" key="17">
    <source>
        <dbReference type="ARBA" id="ARBA00035116"/>
    </source>
</evidence>
<keyword evidence="15" id="KW-0464">Manganese</keyword>
<evidence type="ECO:0000259" key="21">
    <source>
        <dbReference type="PROSITE" id="PS50821"/>
    </source>
</evidence>
<feature type="domain" description="Helicase C-terminal" evidence="23">
    <location>
        <begin position="459"/>
        <end position="626"/>
    </location>
</feature>
<dbReference type="CDD" id="cd18034">
    <property type="entry name" value="DEXHc_dicer"/>
    <property type="match status" value="1"/>
</dbReference>
<dbReference type="SMART" id="SM00535">
    <property type="entry name" value="RIBOc"/>
    <property type="match status" value="2"/>
</dbReference>
<evidence type="ECO:0000256" key="6">
    <source>
        <dbReference type="ARBA" id="ARBA00022737"/>
    </source>
</evidence>
<evidence type="ECO:0000259" key="22">
    <source>
        <dbReference type="PROSITE" id="PS51192"/>
    </source>
</evidence>
<dbReference type="GO" id="GO:0005524">
    <property type="term" value="F:ATP binding"/>
    <property type="evidence" value="ECO:0007669"/>
    <property type="project" value="UniProtKB-KW"/>
</dbReference>
<dbReference type="OrthoDB" id="416741at2759"/>
<evidence type="ECO:0000256" key="18">
    <source>
        <dbReference type="PROSITE-ProRule" id="PRU00657"/>
    </source>
</evidence>
<comment type="caution">
    <text evidence="25">The sequence shown here is derived from an EMBL/GenBank/DDBJ whole genome shotgun (WGS) entry which is preliminary data.</text>
</comment>
<keyword evidence="5" id="KW-0479">Metal-binding</keyword>
<dbReference type="InterPro" id="IPR006935">
    <property type="entry name" value="Helicase/UvrB_N"/>
</dbReference>
<keyword evidence="26" id="KW-1185">Reference proteome</keyword>
<keyword evidence="13 18" id="KW-0694">RNA-binding</keyword>
<dbReference type="Gene3D" id="1.10.1520.10">
    <property type="entry name" value="Ribonuclease III domain"/>
    <property type="match status" value="2"/>
</dbReference>
<evidence type="ECO:0000259" key="20">
    <source>
        <dbReference type="PROSITE" id="PS50142"/>
    </source>
</evidence>
<dbReference type="Gene3D" id="3.30.160.380">
    <property type="entry name" value="Dicer dimerisation domain"/>
    <property type="match status" value="1"/>
</dbReference>
<dbReference type="GO" id="GO:0051607">
    <property type="term" value="P:defense response to virus"/>
    <property type="evidence" value="ECO:0007669"/>
    <property type="project" value="UniProtKB-KW"/>
</dbReference>
<dbReference type="FunFam" id="3.40.50.300:FF:001988">
    <property type="entry name" value="Dicer-like protein 1"/>
    <property type="match status" value="1"/>
</dbReference>
<dbReference type="GO" id="GO:0004525">
    <property type="term" value="F:ribonuclease III activity"/>
    <property type="evidence" value="ECO:0007669"/>
    <property type="project" value="InterPro"/>
</dbReference>
<sequence length="1585" mass="180192">MKGVASSTSWVTIEEEQEDYFSFEETSASSDSEDDGNSFTEAKQQDKDEDSDVDADIARAHGPKTTSERRRAQNEVLRAFAANISSHLTQKEVDDAAAKTANEEQLSIRDILAKQEGTSRITNPRDYQIELFQRAKSENVIAVLDTGSGKTHIATLLLQHILDGELEHRAAGGIPKIAFFLVDSVNLVFQQANVLRCGLDQTVEGICGAMGTSLWSKSTWESHFHSNMVIVCTAEVLVQCMMHSFITMAQVNILIFDEAHHAKSNHPYARLMKDYYVHELELSNRPRIFGMTASPIDTRGLSVDHIRDVANGLENLLHSKIVTTSESVLASNSISRPIEEIAVYARLQDEYETPLHQKIRAKFGDMSAFKKLFVASKHHGSELGRWASDMYWSFAFTDEQSRKLEDREHFKHNKAKHDDATQEWDAKSKRLQEAAAFVQQLDFGLCAISDQDLSSKVLKLRQWLNLYYERDDQARCIIFVTQRHTARLLQLIFSQIGGPNLRCSVLVGVNNRVGEHNISLRNQILTVAKFRRGELNCLFATSVAEEGLDIPQCNLVVRFDLYRTMIAYVQSRGRARHRNSRYLHMVEDGNEDHKGWVFDVKSDENIMRKFCNALPQDRQIGGNDVDLLSFEDKMYPSFVTKPGAKLTYRSSLSILNHFVATLPGPDRQTMLQPTYVISPEVNYDVSDPQRRGFVCEVMLPEHSPVISVTGDIQGKKAIAKCSAAFKACLKLYNKGYLDDNLLPTTYKSLPAGRNALLALSEKKKGMYSMLIKPEFWKVGRGGIPAYLYLTIIDLDTGLDRPHQPMGLLTRNPFPQMPNFPIYLNDGRPSYVVSQSSRTSLPVSAKTIEVLTGFTLRIYEDIYNKKYENDVQRISYWIVPVLSAQMSSLPFITALDQILDMDQIRKVYDEPTWRWTTDTKPEDLLGRYFVDPMNGGRRYYSNHLATQLKPQDPVPKSLPRSGHKFMDSILDYSDSKWAKSRDISRWNQSQPVLEVEKIPFRRNHLACVDDKEKGELDDPKTYICPEPLHISNLETPFVVMCYVLPAIIHRFESYLIALDACKVLDLNISPALALEALTKDSDNSEEHGDEKINFKSGMGPNYERLEFLGDCFLKMATSLSVFVQQPDENEFEFHVRRMEMLCNKNLMETAVGKKKVVSADGTERDIQLYSYIRTDTFSRRTWYPEGLKLLKGKGLNKSEDDWLKLTHNLGDKSVADVCEAFIGAAFQQHYKGGPWNPNDWDEAVKAVKLFANSQDHIMSKWSDYYDAYQKPKYQVADATAAMLDTARKVGLKHPHHFKYPRLLRSAFAHPSYPYMYENIPNYQRLEFLGDSLLDMAFIMHLYYKYPDKDPQWLTEHKTPMVSNKFLGAVCVKLGWHVHIKQNTAILSAQIRDYVLEAEVAEEEASGAVDYWVTISEPPKCLADVIEAYTAAIFVDAEFDFSVVQDFFDMHLKPFFEDMTLSSYENFASNHPTTRLSRLLSIAFGCSEWRMAAMETDTLIPGKGKAIAAMIMIHGKVVFHTLGQSGRYARVRASHAALEKLDGLSPYEFRKKYGCDCVYEGEGVGEQDEAVLKAKEERMKEATGLSI</sequence>
<evidence type="ECO:0000256" key="5">
    <source>
        <dbReference type="ARBA" id="ARBA00022723"/>
    </source>
</evidence>
<reference evidence="25" key="1">
    <citation type="submission" date="2021-05" db="EMBL/GenBank/DDBJ databases">
        <authorList>
            <person name="Stam R."/>
        </authorList>
    </citation>
    <scope>NUCLEOTIDE SEQUENCE</scope>
    <source>
        <strain evidence="25">CS162</strain>
    </source>
</reference>
<comment type="cofactor">
    <cofactor evidence="1">
        <name>Mn(2+)</name>
        <dbReference type="ChEBI" id="CHEBI:29035"/>
    </cofactor>
</comment>
<dbReference type="Pfam" id="PF24995">
    <property type="entry name" value="DSRM_2"/>
    <property type="match status" value="1"/>
</dbReference>
<dbReference type="GO" id="GO:0005737">
    <property type="term" value="C:cytoplasm"/>
    <property type="evidence" value="ECO:0007669"/>
    <property type="project" value="TreeGrafter"/>
</dbReference>
<comment type="function">
    <text evidence="16">Dicer-like endonuclease involved in cleaving double-stranded RNA in the RNA interference (RNAi) pathway. Produces 21 to 25 bp dsRNAs (siRNAs) which target the selective destruction of homologous RNAs leading to sequence-specific suppression of gene expression, called post-transcriptional gene silencing (PTGS). Part of a broad host defense response against viral infection and transposons.</text>
</comment>
<dbReference type="Gene3D" id="3.40.50.300">
    <property type="entry name" value="P-loop containing nucleotide triphosphate hydrolases"/>
    <property type="match status" value="2"/>
</dbReference>
<evidence type="ECO:0000256" key="15">
    <source>
        <dbReference type="ARBA" id="ARBA00023211"/>
    </source>
</evidence>
<evidence type="ECO:0000256" key="16">
    <source>
        <dbReference type="ARBA" id="ARBA00025403"/>
    </source>
</evidence>
<keyword evidence="11" id="KW-0067">ATP-binding</keyword>
<dbReference type="InterPro" id="IPR027417">
    <property type="entry name" value="P-loop_NTPase"/>
</dbReference>
<evidence type="ECO:0000256" key="9">
    <source>
        <dbReference type="ARBA" id="ARBA00022806"/>
    </source>
</evidence>
<dbReference type="InterPro" id="IPR038248">
    <property type="entry name" value="Dicer_dimer_sf"/>
</dbReference>
<dbReference type="GeneID" id="67018320"/>